<proteinExistence type="predicted"/>
<protein>
    <submittedName>
        <fullName evidence="1">Uncharacterized protein</fullName>
    </submittedName>
</protein>
<evidence type="ECO:0000313" key="1">
    <source>
        <dbReference type="EMBL" id="EFN69217.1"/>
    </source>
</evidence>
<reference evidence="1 2" key="1">
    <citation type="journal article" date="2010" name="Science">
        <title>Genomic comparison of the ants Camponotus floridanus and Harpegnathos saltator.</title>
        <authorList>
            <person name="Bonasio R."/>
            <person name="Zhang G."/>
            <person name="Ye C."/>
            <person name="Mutti N.S."/>
            <person name="Fang X."/>
            <person name="Qin N."/>
            <person name="Donahue G."/>
            <person name="Yang P."/>
            <person name="Li Q."/>
            <person name="Li C."/>
            <person name="Zhang P."/>
            <person name="Huang Z."/>
            <person name="Berger S.L."/>
            <person name="Reinberg D."/>
            <person name="Wang J."/>
            <person name="Liebig J."/>
        </authorList>
    </citation>
    <scope>NUCLEOTIDE SEQUENCE [LARGE SCALE GENOMIC DNA]</scope>
    <source>
        <strain evidence="2">C129</strain>
    </source>
</reference>
<evidence type="ECO:0000313" key="2">
    <source>
        <dbReference type="Proteomes" id="UP000000311"/>
    </source>
</evidence>
<dbReference type="EMBL" id="GL438248">
    <property type="protein sequence ID" value="EFN69217.1"/>
    <property type="molecule type" value="Genomic_DNA"/>
</dbReference>
<keyword evidence="2" id="KW-1185">Reference proteome</keyword>
<sequence length="229" mass="26227">MNSKAKSSSSTFFPSLQSANCQTFDRKDEFIRDEKIDPVEILPSMINKLSISESTKRDITSKLIQKATVQEDITEHNFKRIMTFSYDIDGMSPEELYASLNRITENPQQPFSFLANISNEIADNQSSIKTEKESTEIDIQLAAVAKRIELSKILLDKTKSYVEDIRLRAKQNIYPSLEINGCNSLLNYLVKLLWNELDGIHQWEYLQICCNQTSVTISKKTIVKNAKNM</sequence>
<organism evidence="2">
    <name type="scientific">Camponotus floridanus</name>
    <name type="common">Florida carpenter ant</name>
    <dbReference type="NCBI Taxonomy" id="104421"/>
    <lineage>
        <taxon>Eukaryota</taxon>
        <taxon>Metazoa</taxon>
        <taxon>Ecdysozoa</taxon>
        <taxon>Arthropoda</taxon>
        <taxon>Hexapoda</taxon>
        <taxon>Insecta</taxon>
        <taxon>Pterygota</taxon>
        <taxon>Neoptera</taxon>
        <taxon>Endopterygota</taxon>
        <taxon>Hymenoptera</taxon>
        <taxon>Apocrita</taxon>
        <taxon>Aculeata</taxon>
        <taxon>Formicoidea</taxon>
        <taxon>Formicidae</taxon>
        <taxon>Formicinae</taxon>
        <taxon>Camponotus</taxon>
    </lineage>
</organism>
<dbReference type="Proteomes" id="UP000000311">
    <property type="component" value="Unassembled WGS sequence"/>
</dbReference>
<accession>E2ABH8</accession>
<dbReference type="AlphaFoldDB" id="E2ABH8"/>
<dbReference type="InParanoid" id="E2ABH8"/>
<gene>
    <name evidence="1" type="ORF">EAG_09347</name>
</gene>
<dbReference type="OrthoDB" id="8113238at2759"/>
<name>E2ABH8_CAMFO</name>